<name>A0A3B0ZFA2_9ZZZZ</name>
<dbReference type="EMBL" id="UOFP01000075">
    <property type="protein sequence ID" value="VAW84969.1"/>
    <property type="molecule type" value="Genomic_DNA"/>
</dbReference>
<dbReference type="Pfam" id="PF03168">
    <property type="entry name" value="LEA_2"/>
    <property type="match status" value="2"/>
</dbReference>
<gene>
    <name evidence="3" type="ORF">MNBD_GAMMA18-2411</name>
</gene>
<dbReference type="PROSITE" id="PS51257">
    <property type="entry name" value="PROKAR_LIPOPROTEIN"/>
    <property type="match status" value="1"/>
</dbReference>
<dbReference type="Gene3D" id="2.60.40.1820">
    <property type="match status" value="2"/>
</dbReference>
<dbReference type="GO" id="GO:0009269">
    <property type="term" value="P:response to desiccation"/>
    <property type="evidence" value="ECO:0007669"/>
    <property type="project" value="InterPro"/>
</dbReference>
<comment type="similarity">
    <text evidence="1">Belongs to the LEA type 2 family.</text>
</comment>
<dbReference type="InterPro" id="IPR013990">
    <property type="entry name" value="WHy-dom"/>
</dbReference>
<reference evidence="3" key="1">
    <citation type="submission" date="2018-06" db="EMBL/GenBank/DDBJ databases">
        <authorList>
            <person name="Zhirakovskaya E."/>
        </authorList>
    </citation>
    <scope>NUCLEOTIDE SEQUENCE</scope>
</reference>
<protein>
    <recommendedName>
        <fullName evidence="2">Water stress and hypersensitive response domain-containing protein</fullName>
    </recommendedName>
</protein>
<dbReference type="PANTHER" id="PTHR31459:SF2">
    <property type="entry name" value="OS03G0843300 PROTEIN"/>
    <property type="match status" value="1"/>
</dbReference>
<dbReference type="InterPro" id="IPR045043">
    <property type="entry name" value="Lea14-like"/>
</dbReference>
<dbReference type="SMART" id="SM00769">
    <property type="entry name" value="WHy"/>
    <property type="match status" value="2"/>
</dbReference>
<evidence type="ECO:0000313" key="3">
    <source>
        <dbReference type="EMBL" id="VAW84969.1"/>
    </source>
</evidence>
<dbReference type="SUPFAM" id="SSF117070">
    <property type="entry name" value="LEA14-like"/>
    <property type="match status" value="2"/>
</dbReference>
<sequence length="291" mass="31456">MPIRSLKVIQILLFVAIIFVATGCSLNEVKKAAGIKNPSVSLEGMQITDLTMESADLALRLTIDNPNPIPINLAGFDYALLFDGKQLLAGKKRDQFKIDAKGVNTVTVPVSLNFADLKALYQGATDQDTLNYELQTTALVDLPVIGVKKFPATQKGQFPVPKIPEVSLAGVNVKKMGLSGAEVVISANIKNPNTFGIDVSQLAYQLSINGVQWAESTVSETIKLAEKAETQINIPLKLNFMEMGSSLYSALMKSKGLNYQLKGDMNLDTALPMLKNVKVPFDKSGVVGVKR</sequence>
<dbReference type="PANTHER" id="PTHR31459">
    <property type="match status" value="1"/>
</dbReference>
<feature type="domain" description="Water stress and hypersensitive response" evidence="2">
    <location>
        <begin position="166"/>
        <end position="286"/>
    </location>
</feature>
<feature type="domain" description="Water stress and hypersensitive response" evidence="2">
    <location>
        <begin position="40"/>
        <end position="157"/>
    </location>
</feature>
<accession>A0A3B0ZFA2</accession>
<evidence type="ECO:0000256" key="1">
    <source>
        <dbReference type="ARBA" id="ARBA00005960"/>
    </source>
</evidence>
<dbReference type="InterPro" id="IPR004864">
    <property type="entry name" value="LEA_2"/>
</dbReference>
<organism evidence="3">
    <name type="scientific">hydrothermal vent metagenome</name>
    <dbReference type="NCBI Taxonomy" id="652676"/>
    <lineage>
        <taxon>unclassified sequences</taxon>
        <taxon>metagenomes</taxon>
        <taxon>ecological metagenomes</taxon>
    </lineage>
</organism>
<evidence type="ECO:0000259" key="2">
    <source>
        <dbReference type="SMART" id="SM00769"/>
    </source>
</evidence>
<dbReference type="AlphaFoldDB" id="A0A3B0ZFA2"/>
<proteinExistence type="inferred from homology"/>